<gene>
    <name evidence="1" type="ORF">CLO192961_LOCUS268445</name>
</gene>
<name>A0ABY6UGH1_BIOOC</name>
<keyword evidence="2" id="KW-1185">Reference proteome</keyword>
<dbReference type="EMBL" id="CABFNS010000811">
    <property type="protein sequence ID" value="VUC29873.1"/>
    <property type="molecule type" value="Genomic_DNA"/>
</dbReference>
<evidence type="ECO:0008006" key="3">
    <source>
        <dbReference type="Google" id="ProtNLM"/>
    </source>
</evidence>
<sequence length="94" mass="10481">MCLGTKTLILSDMWLRPKIQSWLKIGAVVGCRTAARAGYFWITGLIFQRLVDDLYELLKSLEAMRKILGGNVSRSADTTLTVTLVIWFAAMGLT</sequence>
<comment type="caution">
    <text evidence="1">The sequence shown here is derived from an EMBL/GenBank/DDBJ whole genome shotgun (WGS) entry which is preliminary data.</text>
</comment>
<organism evidence="1 2">
    <name type="scientific">Bionectria ochroleuca</name>
    <name type="common">Gliocladium roseum</name>
    <dbReference type="NCBI Taxonomy" id="29856"/>
    <lineage>
        <taxon>Eukaryota</taxon>
        <taxon>Fungi</taxon>
        <taxon>Dikarya</taxon>
        <taxon>Ascomycota</taxon>
        <taxon>Pezizomycotina</taxon>
        <taxon>Sordariomycetes</taxon>
        <taxon>Hypocreomycetidae</taxon>
        <taxon>Hypocreales</taxon>
        <taxon>Bionectriaceae</taxon>
        <taxon>Clonostachys</taxon>
    </lineage>
</organism>
<evidence type="ECO:0000313" key="2">
    <source>
        <dbReference type="Proteomes" id="UP000766486"/>
    </source>
</evidence>
<evidence type="ECO:0000313" key="1">
    <source>
        <dbReference type="EMBL" id="VUC29873.1"/>
    </source>
</evidence>
<proteinExistence type="predicted"/>
<reference evidence="1 2" key="1">
    <citation type="submission" date="2019-06" db="EMBL/GenBank/DDBJ databases">
        <authorList>
            <person name="Broberg M."/>
        </authorList>
    </citation>
    <scope>NUCLEOTIDE SEQUENCE [LARGE SCALE GENOMIC DNA]</scope>
</reference>
<accession>A0ABY6UGH1</accession>
<dbReference type="Proteomes" id="UP000766486">
    <property type="component" value="Unassembled WGS sequence"/>
</dbReference>
<protein>
    <recommendedName>
        <fullName evidence="3">ABC transmembrane type-1 domain-containing protein</fullName>
    </recommendedName>
</protein>